<evidence type="ECO:0000256" key="3">
    <source>
        <dbReference type="ARBA" id="ARBA00023163"/>
    </source>
</evidence>
<dbReference type="GO" id="GO:0003700">
    <property type="term" value="F:DNA-binding transcription factor activity"/>
    <property type="evidence" value="ECO:0007669"/>
    <property type="project" value="InterPro"/>
</dbReference>
<dbReference type="Pfam" id="PF00392">
    <property type="entry name" value="GntR"/>
    <property type="match status" value="1"/>
</dbReference>
<keyword evidence="3" id="KW-0804">Transcription</keyword>
<keyword evidence="1" id="KW-0805">Transcription regulation</keyword>
<organism evidence="5">
    <name type="scientific">Alloyangia sp. H15</name>
    <dbReference type="NCBI Taxonomy" id="3029062"/>
    <lineage>
        <taxon>Bacteria</taxon>
        <taxon>Pseudomonadati</taxon>
        <taxon>Pseudomonadota</taxon>
        <taxon>Alphaproteobacteria</taxon>
        <taxon>Rhodobacterales</taxon>
        <taxon>Roseobacteraceae</taxon>
        <taxon>Alloyangia</taxon>
    </lineage>
</organism>
<dbReference type="RefSeq" id="WP_353475214.1">
    <property type="nucleotide sequence ID" value="NZ_CP123385.1"/>
</dbReference>
<dbReference type="Pfam" id="PF07729">
    <property type="entry name" value="FCD"/>
    <property type="match status" value="1"/>
</dbReference>
<gene>
    <name evidence="5" type="ORF">PVT71_16795</name>
</gene>
<dbReference type="SMART" id="SM00345">
    <property type="entry name" value="HTH_GNTR"/>
    <property type="match status" value="1"/>
</dbReference>
<dbReference type="InterPro" id="IPR036388">
    <property type="entry name" value="WH-like_DNA-bd_sf"/>
</dbReference>
<name>A0AAU8APT5_9RHOB</name>
<dbReference type="Gene3D" id="1.10.10.10">
    <property type="entry name" value="Winged helix-like DNA-binding domain superfamily/Winged helix DNA-binding domain"/>
    <property type="match status" value="1"/>
</dbReference>
<dbReference type="Gene3D" id="1.20.120.530">
    <property type="entry name" value="GntR ligand-binding domain-like"/>
    <property type="match status" value="1"/>
</dbReference>
<dbReference type="InterPro" id="IPR011711">
    <property type="entry name" value="GntR_C"/>
</dbReference>
<keyword evidence="2" id="KW-0238">DNA-binding</keyword>
<dbReference type="SMART" id="SM00895">
    <property type="entry name" value="FCD"/>
    <property type="match status" value="1"/>
</dbReference>
<dbReference type="SUPFAM" id="SSF48008">
    <property type="entry name" value="GntR ligand-binding domain-like"/>
    <property type="match status" value="1"/>
</dbReference>
<dbReference type="EMBL" id="CP123385">
    <property type="protein sequence ID" value="XCC96348.1"/>
    <property type="molecule type" value="Genomic_DNA"/>
</dbReference>
<proteinExistence type="predicted"/>
<dbReference type="PANTHER" id="PTHR43537:SF53">
    <property type="entry name" value="HTH-TYPE TRANSCRIPTIONAL REPRESSOR NANR"/>
    <property type="match status" value="1"/>
</dbReference>
<evidence type="ECO:0000259" key="4">
    <source>
        <dbReference type="PROSITE" id="PS50949"/>
    </source>
</evidence>
<reference evidence="5" key="1">
    <citation type="submission" date="2023-02" db="EMBL/GenBank/DDBJ databases">
        <title>Description and genomic characterization of Salipiger bruguierae sp. nov., isolated from the sediment of mangrove plant Bruguiera sexangula.</title>
        <authorList>
            <person name="Long M."/>
        </authorList>
    </citation>
    <scope>NUCLEOTIDE SEQUENCE</scope>
    <source>
        <strain evidence="5">H15</strain>
    </source>
</reference>
<protein>
    <submittedName>
        <fullName evidence="5">GntR family transcriptional regulator</fullName>
    </submittedName>
</protein>
<sequence length="226" mass="24903">MARLNAVESDVYDRIRTAIGERRLLPGQRLREVELCRIFGTTRGTIRKVLARLAFDGLVDHEPNRGASVARPTARQAADLFVARRCIEQAIAREALARVSPADEAKLRTHIAREHGAREAGDRRRIIALSGEFHVLLSQIAANTVLSRYLVDLIAQESLIIQLFEKPGADQCSCDEHAGIAEALLARDGDRLARLIDSHIDGIAGSLDLEQRGMARPNLDDVFAEG</sequence>
<dbReference type="SUPFAM" id="SSF46785">
    <property type="entry name" value="Winged helix' DNA-binding domain"/>
    <property type="match status" value="1"/>
</dbReference>
<dbReference type="PANTHER" id="PTHR43537">
    <property type="entry name" value="TRANSCRIPTIONAL REGULATOR, GNTR FAMILY"/>
    <property type="match status" value="1"/>
</dbReference>
<evidence type="ECO:0000256" key="2">
    <source>
        <dbReference type="ARBA" id="ARBA00023125"/>
    </source>
</evidence>
<feature type="domain" description="HTH gntR-type" evidence="4">
    <location>
        <begin position="5"/>
        <end position="72"/>
    </location>
</feature>
<evidence type="ECO:0000256" key="1">
    <source>
        <dbReference type="ARBA" id="ARBA00023015"/>
    </source>
</evidence>
<dbReference type="InterPro" id="IPR036390">
    <property type="entry name" value="WH_DNA-bd_sf"/>
</dbReference>
<dbReference type="InterPro" id="IPR000524">
    <property type="entry name" value="Tscrpt_reg_HTH_GntR"/>
</dbReference>
<dbReference type="GO" id="GO:0003677">
    <property type="term" value="F:DNA binding"/>
    <property type="evidence" value="ECO:0007669"/>
    <property type="project" value="UniProtKB-KW"/>
</dbReference>
<dbReference type="InterPro" id="IPR008920">
    <property type="entry name" value="TF_FadR/GntR_C"/>
</dbReference>
<dbReference type="CDD" id="cd07377">
    <property type="entry name" value="WHTH_GntR"/>
    <property type="match status" value="1"/>
</dbReference>
<dbReference type="PROSITE" id="PS50949">
    <property type="entry name" value="HTH_GNTR"/>
    <property type="match status" value="1"/>
</dbReference>
<accession>A0AAU8APT5</accession>
<evidence type="ECO:0000313" key="5">
    <source>
        <dbReference type="EMBL" id="XCC96348.1"/>
    </source>
</evidence>
<dbReference type="AlphaFoldDB" id="A0AAU8APT5"/>